<gene>
    <name evidence="3" type="ORF">SAMN06297382_1957</name>
</gene>
<evidence type="ECO:0000256" key="1">
    <source>
        <dbReference type="ARBA" id="ARBA00009981"/>
    </source>
</evidence>
<dbReference type="InterPro" id="IPR051416">
    <property type="entry name" value="phD-YefM_TA_antitoxins"/>
</dbReference>
<reference evidence="3 4" key="1">
    <citation type="submission" date="2017-07" db="EMBL/GenBank/DDBJ databases">
        <authorList>
            <person name="Sun Z.S."/>
            <person name="Albrecht U."/>
            <person name="Echele G."/>
            <person name="Lee C.C."/>
        </authorList>
    </citation>
    <scope>NUCLEOTIDE SEQUENCE [LARGE SCALE GENOMIC DNA]</scope>
    <source>
        <strain evidence="3 4">CGMCC 1.12710</strain>
    </source>
</reference>
<dbReference type="Proteomes" id="UP000198346">
    <property type="component" value="Unassembled WGS sequence"/>
</dbReference>
<dbReference type="PANTHER" id="PTHR35377:SF8">
    <property type="entry name" value="ANTITOXIN VAPB22"/>
    <property type="match status" value="1"/>
</dbReference>
<comment type="function">
    <text evidence="2">Antitoxin component of a type II toxin-antitoxin (TA) system.</text>
</comment>
<comment type="similarity">
    <text evidence="1 2">Belongs to the phD/YefM antitoxin family.</text>
</comment>
<accession>A0A239PUB0</accession>
<name>A0A239PUB0_9PROT</name>
<dbReference type="NCBIfam" id="TIGR01552">
    <property type="entry name" value="phd_fam"/>
    <property type="match status" value="1"/>
</dbReference>
<dbReference type="InterPro" id="IPR036165">
    <property type="entry name" value="YefM-like_sf"/>
</dbReference>
<dbReference type="OrthoDB" id="9800503at2"/>
<dbReference type="PANTHER" id="PTHR35377">
    <property type="entry name" value="ANTITOXIN VAPB49-RELATED-RELATED"/>
    <property type="match status" value="1"/>
</dbReference>
<evidence type="ECO:0000313" key="3">
    <source>
        <dbReference type="EMBL" id="SNT73718.1"/>
    </source>
</evidence>
<dbReference type="InterPro" id="IPR006442">
    <property type="entry name" value="Antitoxin_Phd/YefM"/>
</dbReference>
<sequence length="80" mass="9206">MRTIQATEAKAKLSELLDEVERGGQIEITRRGRPVARIVPAREAEDADKKRAFAELRALRRRLPKIPRGDLMRSIREGRE</sequence>
<keyword evidence="4" id="KW-1185">Reference proteome</keyword>
<dbReference type="Gene3D" id="3.40.1620.10">
    <property type="entry name" value="YefM-like domain"/>
    <property type="match status" value="1"/>
</dbReference>
<dbReference type="Pfam" id="PF02604">
    <property type="entry name" value="PhdYeFM_antitox"/>
    <property type="match status" value="1"/>
</dbReference>
<evidence type="ECO:0000313" key="4">
    <source>
        <dbReference type="Proteomes" id="UP000198346"/>
    </source>
</evidence>
<dbReference type="EMBL" id="FZQA01000003">
    <property type="protein sequence ID" value="SNT73718.1"/>
    <property type="molecule type" value="Genomic_DNA"/>
</dbReference>
<dbReference type="AlphaFoldDB" id="A0A239PUB0"/>
<dbReference type="SUPFAM" id="SSF143120">
    <property type="entry name" value="YefM-like"/>
    <property type="match status" value="1"/>
</dbReference>
<organism evidence="3 4">
    <name type="scientific">Amphiplicatus metriothermophilus</name>
    <dbReference type="NCBI Taxonomy" id="1519374"/>
    <lineage>
        <taxon>Bacteria</taxon>
        <taxon>Pseudomonadati</taxon>
        <taxon>Pseudomonadota</taxon>
        <taxon>Alphaproteobacteria</taxon>
        <taxon>Parvularculales</taxon>
        <taxon>Parvularculaceae</taxon>
        <taxon>Amphiplicatus</taxon>
    </lineage>
</organism>
<evidence type="ECO:0000256" key="2">
    <source>
        <dbReference type="RuleBase" id="RU362080"/>
    </source>
</evidence>
<protein>
    <recommendedName>
        <fullName evidence="2">Antitoxin</fullName>
    </recommendedName>
</protein>
<dbReference type="RefSeq" id="WP_089412401.1">
    <property type="nucleotide sequence ID" value="NZ_FZQA01000003.1"/>
</dbReference>
<proteinExistence type="inferred from homology"/>